<evidence type="ECO:0000256" key="2">
    <source>
        <dbReference type="ARBA" id="ARBA00022525"/>
    </source>
</evidence>
<evidence type="ECO:0000256" key="5">
    <source>
        <dbReference type="SAM" id="MobiDB-lite"/>
    </source>
</evidence>
<evidence type="ECO:0000313" key="10">
    <source>
        <dbReference type="Proteomes" id="UP000231564"/>
    </source>
</evidence>
<dbReference type="Pfam" id="PF25023">
    <property type="entry name" value="TEN_YD-shell"/>
    <property type="match status" value="2"/>
</dbReference>
<dbReference type="Proteomes" id="UP000231564">
    <property type="component" value="Chromosome MARIT"/>
</dbReference>
<evidence type="ECO:0000256" key="1">
    <source>
        <dbReference type="ARBA" id="ARBA00004613"/>
    </source>
</evidence>
<feature type="compositionally biased region" description="Basic and acidic residues" evidence="5">
    <location>
        <begin position="45"/>
        <end position="57"/>
    </location>
</feature>
<evidence type="ECO:0000256" key="7">
    <source>
        <dbReference type="SAM" id="SignalP"/>
    </source>
</evidence>
<feature type="domain" description="Teneurin-like YD-shell" evidence="8">
    <location>
        <begin position="1254"/>
        <end position="1844"/>
    </location>
</feature>
<evidence type="ECO:0000256" key="3">
    <source>
        <dbReference type="ARBA" id="ARBA00022737"/>
    </source>
</evidence>
<dbReference type="InterPro" id="IPR050708">
    <property type="entry name" value="T6SS_VgrG/RHS"/>
</dbReference>
<evidence type="ECO:0000313" key="9">
    <source>
        <dbReference type="EMBL" id="SFZ79997.1"/>
    </source>
</evidence>
<dbReference type="OrthoDB" id="6225685at2"/>
<feature type="region of interest" description="Disordered" evidence="5">
    <location>
        <begin position="45"/>
        <end position="68"/>
    </location>
</feature>
<keyword evidence="4" id="KW-0843">Virulence</keyword>
<keyword evidence="7" id="KW-0732">Signal</keyword>
<keyword evidence="3" id="KW-0677">Repeat</keyword>
<feature type="compositionally biased region" description="Polar residues" evidence="5">
    <location>
        <begin position="58"/>
        <end position="68"/>
    </location>
</feature>
<dbReference type="SUPFAM" id="SSF69318">
    <property type="entry name" value="Integrin alpha N-terminal domain"/>
    <property type="match status" value="1"/>
</dbReference>
<comment type="subcellular location">
    <subcellularLocation>
        <location evidence="1">Secreted</location>
    </subcellularLocation>
</comment>
<dbReference type="Pfam" id="PF03534">
    <property type="entry name" value="SpvB"/>
    <property type="match status" value="1"/>
</dbReference>
<evidence type="ECO:0000256" key="6">
    <source>
        <dbReference type="SAM" id="Phobius"/>
    </source>
</evidence>
<feature type="chain" id="PRO_5013749166" evidence="7">
    <location>
        <begin position="23"/>
        <end position="2148"/>
    </location>
</feature>
<dbReference type="EMBL" id="LT634361">
    <property type="protein sequence ID" value="SFZ79997.1"/>
    <property type="molecule type" value="Genomic_DNA"/>
</dbReference>
<dbReference type="InterPro" id="IPR006530">
    <property type="entry name" value="YD"/>
</dbReference>
<keyword evidence="6" id="KW-1133">Transmembrane helix</keyword>
<name>A0A2H1E5T0_9FLAO</name>
<dbReference type="NCBIfam" id="TIGR01643">
    <property type="entry name" value="YD_repeat_2x"/>
    <property type="match status" value="1"/>
</dbReference>
<dbReference type="PANTHER" id="PTHR32305:SF15">
    <property type="entry name" value="PROTEIN RHSA-RELATED"/>
    <property type="match status" value="1"/>
</dbReference>
<feature type="transmembrane region" description="Helical" evidence="6">
    <location>
        <begin position="1924"/>
        <end position="1945"/>
    </location>
</feature>
<dbReference type="InterPro" id="IPR022385">
    <property type="entry name" value="Rhs_assc_core"/>
</dbReference>
<feature type="transmembrane region" description="Helical" evidence="6">
    <location>
        <begin position="1890"/>
        <end position="1912"/>
    </location>
</feature>
<evidence type="ECO:0000256" key="4">
    <source>
        <dbReference type="ARBA" id="ARBA00023026"/>
    </source>
</evidence>
<gene>
    <name evidence="9" type="ORF">MARIT_0076</name>
</gene>
<feature type="signal peptide" evidence="7">
    <location>
        <begin position="1"/>
        <end position="22"/>
    </location>
</feature>
<dbReference type="Gene3D" id="2.130.10.130">
    <property type="entry name" value="Integrin alpha, N-terminal"/>
    <property type="match status" value="1"/>
</dbReference>
<dbReference type="GO" id="GO:0005737">
    <property type="term" value="C:cytoplasm"/>
    <property type="evidence" value="ECO:0007669"/>
    <property type="project" value="InterPro"/>
</dbReference>
<evidence type="ECO:0000259" key="8">
    <source>
        <dbReference type="Pfam" id="PF25023"/>
    </source>
</evidence>
<dbReference type="GO" id="GO:0005576">
    <property type="term" value="C:extracellular region"/>
    <property type="evidence" value="ECO:0007669"/>
    <property type="project" value="UniProtKB-SubCell"/>
</dbReference>
<protein>
    <submittedName>
        <fullName evidence="9">Rhs family protein</fullName>
    </submittedName>
</protein>
<dbReference type="RefSeq" id="WP_100210482.1">
    <property type="nucleotide sequence ID" value="NZ_CP138495.1"/>
</dbReference>
<dbReference type="Gene3D" id="2.180.10.10">
    <property type="entry name" value="RHS repeat-associated core"/>
    <property type="match status" value="3"/>
</dbReference>
<reference evidence="9 10" key="1">
    <citation type="submission" date="2016-11" db="EMBL/GenBank/DDBJ databases">
        <authorList>
            <person name="Jaros S."/>
            <person name="Januszkiewicz K."/>
            <person name="Wedrychowicz H."/>
        </authorList>
    </citation>
    <scope>NUCLEOTIDE SEQUENCE [LARGE SCALE GENOMIC DNA]</scope>
    <source>
        <strain evidence="9">NCIMB 2154T</strain>
    </source>
</reference>
<keyword evidence="6" id="KW-0472">Membrane</keyword>
<dbReference type="NCBIfam" id="TIGR03696">
    <property type="entry name" value="Rhs_assc_core"/>
    <property type="match status" value="1"/>
</dbReference>
<feature type="domain" description="Teneurin-like YD-shell" evidence="8">
    <location>
        <begin position="1038"/>
        <end position="1237"/>
    </location>
</feature>
<accession>A0A2H1E5T0</accession>
<dbReference type="InterPro" id="IPR028994">
    <property type="entry name" value="Integrin_alpha_N"/>
</dbReference>
<organism evidence="9 10">
    <name type="scientific">Tenacibaculum maritimum NCIMB 2154</name>
    <dbReference type="NCBI Taxonomy" id="1349785"/>
    <lineage>
        <taxon>Bacteria</taxon>
        <taxon>Pseudomonadati</taxon>
        <taxon>Bacteroidota</taxon>
        <taxon>Flavobacteriia</taxon>
        <taxon>Flavobacteriales</taxon>
        <taxon>Flavobacteriaceae</taxon>
        <taxon>Tenacibaculum</taxon>
    </lineage>
</organism>
<keyword evidence="10" id="KW-1185">Reference proteome</keyword>
<dbReference type="InterPro" id="IPR056823">
    <property type="entry name" value="TEN-like_YD-shell"/>
</dbReference>
<proteinExistence type="predicted"/>
<sequence>MKKKLYTLIVFLLFIGVQFSNAQDPNISGRKSFVEYKYKKTEIKTKRTSNEAKKQQHSETINSSSSLNTKVEELARSVSTEAGSTAGALSVSLTGAASYSIPIMVPPGIKDVVPNIAVSYTSQGANGLAGWGWNISGLSTISRIPATKYYDNKHDGIDFKDDRFSLDGQRLIIKSGTYGASGSVYQTENYSNVKVVAYGTSPYGSTYGPSYFIVYYPNGTRAWYGNSGNSRSRLEWAIFRWQDPQGNYVDYNYQSDNGLLSIKTIRYGGRIGGASPTNQINFAYISRSRPESVYVGGYSFKRSNLLKSIQVTASGSQYRKYELTHDSTSLEYQRLTSVKEYNAENKVLRPIVFGYEDTSSWIKDRVVSADLYPGFDYKTSNLIAGDYDGDGRTDVVFYDKNKRDEIYMHTKLYDSISSAYSVKTDGFFTDIFSSTILGGDNSVLSSQAMTTIKETSSSNSSFSSIRFRTFAKLPYGIVHQYDKVWKPSKYKTDNFCGSSSYYTIPKKYISGDFNGDGLTDVLAIEEEYTTTSCRKKDCDGGSGDPIDLLLKAEGNSDKKQARLPIEPDCCECNSYTENKYNAKVHFIDLKRDITSNFSQVSGHFRKPLAPEDRLNIGDHNGDGKQDIYHFKEGKLYIYTLKDSNNLILLREETDSGIKLDNPILLGDYNGDGKTDFMVATANKSNNWRFFMSKGTSFYKQTKSLPFAYHQDEFIKGSVTKSGVYIYNPYYEYRYTAQDVNGDGKTDLIIHNTIAPYSAKDKSVEYISIYKSNQTSSSDIPIFSYETGYTDTSGQVGKYGFPIFLESNITNGNLEYGYISVNNIFMYEFAKDHRKDATLRNVTNNGVKTTIDYERLGIPENEYDPLIYRPDRSQSYPYVNINKANSFQLVKKLTEEGAGIKRYQDFLYQGAVSNVNIGFQGFLKTKRSNWYGDDVSRLWTISKYDITKKGIVTDLWVATSPHETSNYMSKTTNTFNTSLTSNKVFSSIPTKVVQYDALTGVTTTKTITYDAYKNPLTENTVYNGGSENITYTYSNNSTVSNQHYHIGRITKKVAINTIGGNAFTTEEEYNYSNNLLTEQKVRGNGTPWNTESFTYDAFGNVTKKTLRPNGLSARTENFKYDASGRFLMESMDVEGLKTMFSYDSFGNPLTTTNPFNQVTTFSYDGWNRLVSEKNYLGKITTFSYAYLDGGGLLKTTNYPQGAEEVVEYNALGWILKSRVLGINNKWTQKSFQYDVAGKETKESEPYFSSPSQWNTTAYDSYGRTIAKTSFNGLVANITYNGLVTTVDDGTKTVKTTKDGSGNIIKMEDPGGIINYTYFGNGVMKSANYGSHVVRTEIDGWGRKTKLTDPSAGTYTYKYNNLGEVLEETTPKGKTIYTYDGFGKTMTKKILGNKTNLSLNYTYDPSTKLLKNIWGKNHNTNEDYAYVYEYDAYKRLEITTEYTGKAVYDYRVTRDDFGRVAKEAYWARNKSNGEISYVKTQNIYDAGVVTEILDAGNGKSLWKLKEVNERGQAKEVLLGNGMVKKRSYDEFGFLTKMLDQTVEASPKKALDLAYSFDTQRGNLRSRKNNNLGWNESFTYDNLDRLTNISGSVNRSQQYDERGRITSNSEIGEYNYTSTASYHLQEVDLNTKGDLYYQNQPIQKITYNAYKKPLSISVKDKARVDFEYGILQNRSHAYYGGNEANKLDRRYHKHYAAIAPIEIEEDKQGNTKIITYIGGDAYTAPVVYIKQTASGSSNGYHYVHRDYLGSLLGITDTNANVLEQRQFGAWGEVDKFKSLHSEIDFEYGTTLLNRGYTGHEHFMGVALIHMNGRMYDAKLGRFLSPDNFIQEPFSTQSFNRFGYVWNNPLKFTDPSGEIFWSVVIGAVIGAYVGGVQANGSYNPFEWKGNASTLLGVLGGAIIGGISGGVGAYAAAKLAPLITTAGGFLGGAVSGFIGGAVGGTIYGGFMSQLPGGDGDFWGGAAKGFIMGAVGGTILGGVIGGIRSVFHGKGFWTGKDLASKATAKTISSLKTESVHDVAPKNNLSNQKLDLKSSDIVKEAIPDYGSVKYKAGYLKKVTGLDGQHNWNRHTIEVVADRGKVFNIIGGDQKSYTLIQHLGKHHGKSGIFELIIDNGVLTHQRFIPGGIINGIPNQVVPNVSRSVSPAYPWWK</sequence>
<dbReference type="STRING" id="1349785.GCA_000509405_00619"/>
<dbReference type="KEGG" id="tmar:MARIT_0076"/>
<keyword evidence="2" id="KW-0964">Secreted</keyword>
<keyword evidence="6" id="KW-0812">Transmembrane</keyword>
<dbReference type="InterPro" id="IPR003284">
    <property type="entry name" value="Sal_SpvB"/>
</dbReference>
<dbReference type="PANTHER" id="PTHR32305">
    <property type="match status" value="1"/>
</dbReference>
<feature type="transmembrane region" description="Helical" evidence="6">
    <location>
        <begin position="1965"/>
        <end position="1985"/>
    </location>
</feature>
<dbReference type="GeneID" id="47721686"/>